<dbReference type="PROSITE" id="PS51272">
    <property type="entry name" value="SLH"/>
    <property type="match status" value="3"/>
</dbReference>
<dbReference type="RefSeq" id="WP_175372947.1">
    <property type="nucleotide sequence ID" value="NZ_JABWCS010000215.1"/>
</dbReference>
<feature type="domain" description="SLH" evidence="3">
    <location>
        <begin position="90"/>
        <end position="153"/>
    </location>
</feature>
<dbReference type="InterPro" id="IPR042229">
    <property type="entry name" value="Listeria/Bacterioides_rpt_sf"/>
</dbReference>
<dbReference type="EMBL" id="JABWCS010000215">
    <property type="protein sequence ID" value="NUU62476.1"/>
    <property type="molecule type" value="Genomic_DNA"/>
</dbReference>
<dbReference type="GO" id="GO:0030313">
    <property type="term" value="C:cell envelope"/>
    <property type="evidence" value="ECO:0007669"/>
    <property type="project" value="UniProtKB-SubCell"/>
</dbReference>
<gene>
    <name evidence="4" type="ORF">HPT30_19210</name>
</gene>
<comment type="caution">
    <text evidence="4">The sequence shown here is derived from an EMBL/GenBank/DDBJ whole genome shotgun (WGS) entry which is preliminary data.</text>
</comment>
<dbReference type="Pfam" id="PF09479">
    <property type="entry name" value="Flg_new"/>
    <property type="match status" value="1"/>
</dbReference>
<dbReference type="NCBIfam" id="TIGR02543">
    <property type="entry name" value="List_Bact_rpt"/>
    <property type="match status" value="1"/>
</dbReference>
<dbReference type="PANTHER" id="PTHR43308">
    <property type="entry name" value="OUTER MEMBRANE PROTEIN ALPHA-RELATED"/>
    <property type="match status" value="1"/>
</dbReference>
<dbReference type="InterPro" id="IPR013378">
    <property type="entry name" value="InlB-like_B-rpt"/>
</dbReference>
<dbReference type="PANTHER" id="PTHR43308:SF5">
    <property type="entry name" value="S-LAYER PROTEIN _ PEPTIDOGLYCAN ENDO-BETA-N-ACETYLGLUCOSAMINIDASE"/>
    <property type="match status" value="1"/>
</dbReference>
<evidence type="ECO:0000256" key="1">
    <source>
        <dbReference type="ARBA" id="ARBA00004196"/>
    </source>
</evidence>
<feature type="domain" description="SLH" evidence="3">
    <location>
        <begin position="154"/>
        <end position="207"/>
    </location>
</feature>
<evidence type="ECO:0000313" key="4">
    <source>
        <dbReference type="EMBL" id="NUU62476.1"/>
    </source>
</evidence>
<name>A0A850EPS3_9BACL</name>
<accession>A0A850EPS3</accession>
<dbReference type="Gene3D" id="2.60.40.4270">
    <property type="entry name" value="Listeria-Bacteroides repeat domain"/>
    <property type="match status" value="1"/>
</dbReference>
<protein>
    <submittedName>
        <fullName evidence="4">S-layer homology domain-containing protein</fullName>
    </submittedName>
</protein>
<feature type="domain" description="SLH" evidence="3">
    <location>
        <begin position="208"/>
        <end position="263"/>
    </location>
</feature>
<comment type="subcellular location">
    <subcellularLocation>
        <location evidence="1">Cell envelope</location>
    </subcellularLocation>
</comment>
<evidence type="ECO:0000259" key="3">
    <source>
        <dbReference type="PROSITE" id="PS51272"/>
    </source>
</evidence>
<dbReference type="Proteomes" id="UP000564806">
    <property type="component" value="Unassembled WGS sequence"/>
</dbReference>
<dbReference type="Pfam" id="PF00395">
    <property type="entry name" value="SLH"/>
    <property type="match status" value="3"/>
</dbReference>
<proteinExistence type="predicted"/>
<dbReference type="InterPro" id="IPR001119">
    <property type="entry name" value="SLH_dom"/>
</dbReference>
<feature type="non-terminal residue" evidence="4">
    <location>
        <position position="1"/>
    </location>
</feature>
<sequence length="263" mass="28355">PAAPTKSGYTFAGWYKDQALSNKWSFTTDTVPAADITLYAKWEANTPSGNGGEGGSVSTPVQSVPELKPSQPLPVEGEKPVTPTTPIAPKPAITFKDIATSWAKDMIEDIAARGIITGYPDGTFHPNEPIQRQHIAIMFARAFELTPIREAVSFSDVSRSHPYYEAITLLQQAGIVDGANGAFQPAAPLTRAQMAKILVVALGITPKGTSTFQDVPEQHWAHDYIAVLADKGIALGNKGGFRPDDSVTRAEFVVFMYRALNLK</sequence>
<evidence type="ECO:0000313" key="5">
    <source>
        <dbReference type="Proteomes" id="UP000564806"/>
    </source>
</evidence>
<organism evidence="4 5">
    <name type="scientific">Paenibacillus agri</name>
    <dbReference type="NCBI Taxonomy" id="2744309"/>
    <lineage>
        <taxon>Bacteria</taxon>
        <taxon>Bacillati</taxon>
        <taxon>Bacillota</taxon>
        <taxon>Bacilli</taxon>
        <taxon>Bacillales</taxon>
        <taxon>Paenibacillaceae</taxon>
        <taxon>Paenibacillus</taxon>
    </lineage>
</organism>
<keyword evidence="5" id="KW-1185">Reference proteome</keyword>
<evidence type="ECO:0000256" key="2">
    <source>
        <dbReference type="SAM" id="MobiDB-lite"/>
    </source>
</evidence>
<dbReference type="AlphaFoldDB" id="A0A850EPS3"/>
<feature type="region of interest" description="Disordered" evidence="2">
    <location>
        <begin position="47"/>
        <end position="88"/>
    </location>
</feature>
<dbReference type="InterPro" id="IPR051465">
    <property type="entry name" value="Cell_Envelope_Struct_Comp"/>
</dbReference>
<reference evidence="4" key="1">
    <citation type="submission" date="2020-06" db="EMBL/GenBank/DDBJ databases">
        <title>Paenibacillus sp. nov., isolated from soil.</title>
        <authorList>
            <person name="Seo Y.L."/>
        </authorList>
    </citation>
    <scope>NUCLEOTIDE SEQUENCE [LARGE SCALE GENOMIC DNA]</scope>
    <source>
        <strain evidence="4">JW14</strain>
    </source>
</reference>